<dbReference type="KEGG" id="acob:P0Y56_06420"/>
<reference evidence="2" key="1">
    <citation type="submission" date="2023-03" db="EMBL/GenBank/DDBJ databases">
        <title>Andean soil-derived lignocellulolytic bacterial consortium as a source of novel taxa and putative plastic-active enzymes.</title>
        <authorList>
            <person name="Diaz-Garcia L."/>
            <person name="Chuvochina M."/>
            <person name="Feuerriegel G."/>
            <person name="Bunk B."/>
            <person name="Sproer C."/>
            <person name="Streit W.R."/>
            <person name="Rodriguez L.M."/>
            <person name="Overmann J."/>
            <person name="Jimenez D.J."/>
        </authorList>
    </citation>
    <scope>NUCLEOTIDE SEQUENCE</scope>
    <source>
        <strain evidence="2">MAG 26</strain>
    </source>
</reference>
<evidence type="ECO:0000313" key="3">
    <source>
        <dbReference type="Proteomes" id="UP001218362"/>
    </source>
</evidence>
<evidence type="ECO:0000313" key="2">
    <source>
        <dbReference type="EMBL" id="WEK47927.1"/>
    </source>
</evidence>
<protein>
    <submittedName>
        <fullName evidence="2">Uncharacterized protein</fullName>
    </submittedName>
</protein>
<organism evidence="2 3">
    <name type="scientific">Candidatus Andeanibacterium colombiense</name>
    <dbReference type="NCBI Taxonomy" id="3121345"/>
    <lineage>
        <taxon>Bacteria</taxon>
        <taxon>Pseudomonadati</taxon>
        <taxon>Pseudomonadota</taxon>
        <taxon>Alphaproteobacteria</taxon>
        <taxon>Sphingomonadales</taxon>
        <taxon>Sphingomonadaceae</taxon>
        <taxon>Candidatus Andeanibacterium</taxon>
    </lineage>
</organism>
<sequence length="109" mass="11519">MADGKSPESEDDGAEHRANTALVVDVALREGSLLARRAISHKLAGGDFKDIKRAKLPRAGFGKRVAAAALARLAARSVPGTLLVAGGLVAKALVDRRRARRRRGKTTPD</sequence>
<keyword evidence="1" id="KW-1133">Transmembrane helix</keyword>
<keyword evidence="1" id="KW-0812">Transmembrane</keyword>
<dbReference type="Proteomes" id="UP001218362">
    <property type="component" value="Chromosome"/>
</dbReference>
<feature type="transmembrane region" description="Helical" evidence="1">
    <location>
        <begin position="73"/>
        <end position="94"/>
    </location>
</feature>
<proteinExistence type="predicted"/>
<keyword evidence="1" id="KW-0472">Membrane</keyword>
<evidence type="ECO:0000256" key="1">
    <source>
        <dbReference type="SAM" id="Phobius"/>
    </source>
</evidence>
<dbReference type="EMBL" id="CP119316">
    <property type="protein sequence ID" value="WEK47927.1"/>
    <property type="molecule type" value="Genomic_DNA"/>
</dbReference>
<gene>
    <name evidence="2" type="ORF">P0Y56_06420</name>
</gene>
<dbReference type="AlphaFoldDB" id="A0AAJ5XAS8"/>
<accession>A0AAJ5XAS8</accession>
<name>A0AAJ5XAS8_9SPHN</name>